<dbReference type="NCBIfam" id="TIGR02607">
    <property type="entry name" value="antidote_HigA"/>
    <property type="match status" value="1"/>
</dbReference>
<gene>
    <name evidence="3" type="ORF">ALOHA_HF4000APKG2J17ctg1g33</name>
</gene>
<dbReference type="PANTHER" id="PTHR36924">
    <property type="entry name" value="ANTITOXIN HIGA-1"/>
    <property type="match status" value="1"/>
</dbReference>
<feature type="domain" description="HTH cro/C1-type" evidence="2">
    <location>
        <begin position="15"/>
        <end position="63"/>
    </location>
</feature>
<evidence type="ECO:0000256" key="1">
    <source>
        <dbReference type="ARBA" id="ARBA00023125"/>
    </source>
</evidence>
<dbReference type="SUPFAM" id="SSF47413">
    <property type="entry name" value="lambda repressor-like DNA-binding domains"/>
    <property type="match status" value="1"/>
</dbReference>
<evidence type="ECO:0000313" key="3">
    <source>
        <dbReference type="EMBL" id="ABZ08226.1"/>
    </source>
</evidence>
<sequence length="100" mass="10788">MTARKVAPTHPGVVLAEALDSMGLKIMPAAKLLGTSRQTLHKILRGDGPIRPAMALKIGALCGNGPNLWINMQANHDLWHEARNIKREIASIEKAAQAYG</sequence>
<evidence type="ECO:0000259" key="2">
    <source>
        <dbReference type="Pfam" id="PF01381"/>
    </source>
</evidence>
<name>B3T6L7_9ZZZZ</name>
<keyword evidence="1" id="KW-0238">DNA-binding</keyword>
<dbReference type="GO" id="GO:0003677">
    <property type="term" value="F:DNA binding"/>
    <property type="evidence" value="ECO:0007669"/>
    <property type="project" value="UniProtKB-KW"/>
</dbReference>
<protein>
    <submittedName>
        <fullName evidence="3">Putative helix-turn-helix motif protein</fullName>
    </submittedName>
</protein>
<dbReference type="EMBL" id="EU016624">
    <property type="protein sequence ID" value="ABZ08226.1"/>
    <property type="molecule type" value="Genomic_DNA"/>
</dbReference>
<dbReference type="InterPro" id="IPR013430">
    <property type="entry name" value="Toxin_antidote_HigA"/>
</dbReference>
<dbReference type="PANTHER" id="PTHR36924:SF1">
    <property type="entry name" value="ANTITOXIN HIGA-1"/>
    <property type="match status" value="1"/>
</dbReference>
<dbReference type="AlphaFoldDB" id="B3T6L7"/>
<reference evidence="3" key="1">
    <citation type="journal article" date="2008" name="ISME J.">
        <title>Genomic patterns of recombination, clonal divergence and environment in marine microbial populations.</title>
        <authorList>
            <person name="Konstantinidis K.T."/>
            <person name="Delong E.F."/>
        </authorList>
    </citation>
    <scope>NUCLEOTIDE SEQUENCE</scope>
</reference>
<dbReference type="InterPro" id="IPR001387">
    <property type="entry name" value="Cro/C1-type_HTH"/>
</dbReference>
<dbReference type="Pfam" id="PF01381">
    <property type="entry name" value="HTH_3"/>
    <property type="match status" value="1"/>
</dbReference>
<accession>B3T6L7</accession>
<dbReference type="Gene3D" id="1.10.260.40">
    <property type="entry name" value="lambda repressor-like DNA-binding domains"/>
    <property type="match status" value="1"/>
</dbReference>
<dbReference type="InterPro" id="IPR010982">
    <property type="entry name" value="Lambda_DNA-bd_dom_sf"/>
</dbReference>
<organism evidence="3">
    <name type="scientific">uncultured marine microorganism HF4000_APKG2J17</name>
    <dbReference type="NCBI Taxonomy" id="455546"/>
    <lineage>
        <taxon>unclassified sequences</taxon>
        <taxon>environmental samples</taxon>
    </lineage>
</organism>
<proteinExistence type="predicted"/>